<name>A0A0R3KPX8_9BRAD</name>
<feature type="domain" description="YscD/Y4YQ C-terminal" evidence="1">
    <location>
        <begin position="275"/>
        <end position="326"/>
    </location>
</feature>
<dbReference type="STRING" id="1518501.CQ10_30140"/>
<dbReference type="InterPro" id="IPR008984">
    <property type="entry name" value="SMAD_FHA_dom_sf"/>
</dbReference>
<dbReference type="EMBL" id="LLXX01000207">
    <property type="protein sequence ID" value="KRQ95010.1"/>
    <property type="molecule type" value="Genomic_DNA"/>
</dbReference>
<sequence>MSLPSNCLTMSIESGLYAGSSHEFTPGRYTIGSSVDADIVLMEADVEPLHALIDATGPEIQVEALAGRISLGAQKHLATGTRQIVATPLRMNIGDVQLHFRRAEDAGPQSQGGPFGASMPRSRLLMGVGLVSIVSIALMMHSMADVPISQTTGAFRGDVRQVLLASTANVPDISPAEVAREAVPREREGGSSVSDLASDKVKAAADAMRAEVERMGILNVLIEPGVGIVAATGTIDPKAAAQWQTVQRWFDERFEGDITLVNGVSIKTEKVPVSLSIEGVWRGDHPHLLIRGQKYLEGAMLDGGWAIERIEAEKVLLRREGKLVAVRY</sequence>
<evidence type="ECO:0000313" key="3">
    <source>
        <dbReference type="Proteomes" id="UP000051913"/>
    </source>
</evidence>
<dbReference type="CDD" id="cd00060">
    <property type="entry name" value="FHA"/>
    <property type="match status" value="1"/>
</dbReference>
<proteinExistence type="predicted"/>
<gene>
    <name evidence="2" type="ORF">CP49_32480</name>
</gene>
<dbReference type="InterPro" id="IPR057770">
    <property type="entry name" value="YscD/Y4YQ_C"/>
</dbReference>
<dbReference type="Pfam" id="PF23893">
    <property type="entry name" value="Y4YQ_C"/>
    <property type="match status" value="1"/>
</dbReference>
<comment type="caution">
    <text evidence="2">The sequence shown here is derived from an EMBL/GenBank/DDBJ whole genome shotgun (WGS) entry which is preliminary data.</text>
</comment>
<keyword evidence="3" id="KW-1185">Reference proteome</keyword>
<dbReference type="SUPFAM" id="SSF49879">
    <property type="entry name" value="SMAD/FHA domain"/>
    <property type="match status" value="1"/>
</dbReference>
<evidence type="ECO:0000313" key="2">
    <source>
        <dbReference type="EMBL" id="KRQ95010.1"/>
    </source>
</evidence>
<evidence type="ECO:0000259" key="1">
    <source>
        <dbReference type="Pfam" id="PF23893"/>
    </source>
</evidence>
<accession>A0A0R3KPX8</accession>
<reference evidence="2 3" key="1">
    <citation type="submission" date="2014-03" db="EMBL/GenBank/DDBJ databases">
        <title>Bradyrhizobium valentinum sp. nov., isolated from effective nodules of Lupinus mariae-josephae, a lupine endemic of basic-lime soils in Eastern Spain.</title>
        <authorList>
            <person name="Duran D."/>
            <person name="Rey L."/>
            <person name="Navarro A."/>
            <person name="Busquets A."/>
            <person name="Imperial J."/>
            <person name="Ruiz-Argueso T."/>
        </authorList>
    </citation>
    <scope>NUCLEOTIDE SEQUENCE [LARGE SCALE GENOMIC DNA]</scope>
    <source>
        <strain evidence="2 3">LmjM3</strain>
    </source>
</reference>
<dbReference type="RefSeq" id="WP_057854884.1">
    <property type="nucleotide sequence ID" value="NZ_LLXX01000207.1"/>
</dbReference>
<dbReference type="Gene3D" id="2.60.200.20">
    <property type="match status" value="1"/>
</dbReference>
<protein>
    <recommendedName>
        <fullName evidence="1">YscD/Y4YQ C-terminal domain-containing protein</fullName>
    </recommendedName>
</protein>
<dbReference type="AlphaFoldDB" id="A0A0R3KPX8"/>
<organism evidence="2 3">
    <name type="scientific">Bradyrhizobium valentinum</name>
    <dbReference type="NCBI Taxonomy" id="1518501"/>
    <lineage>
        <taxon>Bacteria</taxon>
        <taxon>Pseudomonadati</taxon>
        <taxon>Pseudomonadota</taxon>
        <taxon>Alphaproteobacteria</taxon>
        <taxon>Hyphomicrobiales</taxon>
        <taxon>Nitrobacteraceae</taxon>
        <taxon>Bradyrhizobium</taxon>
    </lineage>
</organism>
<dbReference type="Proteomes" id="UP000051913">
    <property type="component" value="Unassembled WGS sequence"/>
</dbReference>